<name>A0A225UF56_9STRA</name>
<reference evidence="2" key="1">
    <citation type="submission" date="2017-03" db="EMBL/GenBank/DDBJ databases">
        <title>Phytopthora megakarya and P. palmivora, two closely related causual agents of cacao black pod achieved similar genome size and gene model numbers by different mechanisms.</title>
        <authorList>
            <person name="Ali S."/>
            <person name="Shao J."/>
            <person name="Larry D.J."/>
            <person name="Kronmiller B."/>
            <person name="Shen D."/>
            <person name="Strem M.D."/>
            <person name="Melnick R.L."/>
            <person name="Guiltinan M.J."/>
            <person name="Tyler B.M."/>
            <person name="Meinhardt L.W."/>
            <person name="Bailey B.A."/>
        </authorList>
    </citation>
    <scope>NUCLEOTIDE SEQUENCE [LARGE SCALE GENOMIC DNA]</scope>
    <source>
        <strain evidence="2">zdho120</strain>
    </source>
</reference>
<dbReference type="Proteomes" id="UP000198211">
    <property type="component" value="Unassembled WGS sequence"/>
</dbReference>
<dbReference type="AlphaFoldDB" id="A0A225UF56"/>
<protein>
    <submittedName>
        <fullName evidence="1">Uncharacterized protein</fullName>
    </submittedName>
</protein>
<dbReference type="EMBL" id="NBNE01019830">
    <property type="protein sequence ID" value="OWY91613.1"/>
    <property type="molecule type" value="Genomic_DNA"/>
</dbReference>
<feature type="non-terminal residue" evidence="1">
    <location>
        <position position="1"/>
    </location>
</feature>
<evidence type="ECO:0000313" key="1">
    <source>
        <dbReference type="EMBL" id="OWY91613.1"/>
    </source>
</evidence>
<accession>A0A225UF56</accession>
<sequence length="74" mass="8178">VGTDALTIQFHGCWVSDAFKFYTRLCKESVAKLSSDMVAGSRRIRRCVSRGNSMTNSGGTAFLVPYRIELMVIA</sequence>
<gene>
    <name evidence="1" type="ORF">PHMEG_00039728</name>
</gene>
<proteinExistence type="predicted"/>
<keyword evidence="2" id="KW-1185">Reference proteome</keyword>
<comment type="caution">
    <text evidence="1">The sequence shown here is derived from an EMBL/GenBank/DDBJ whole genome shotgun (WGS) entry which is preliminary data.</text>
</comment>
<organism evidence="1 2">
    <name type="scientific">Phytophthora megakarya</name>
    <dbReference type="NCBI Taxonomy" id="4795"/>
    <lineage>
        <taxon>Eukaryota</taxon>
        <taxon>Sar</taxon>
        <taxon>Stramenopiles</taxon>
        <taxon>Oomycota</taxon>
        <taxon>Peronosporomycetes</taxon>
        <taxon>Peronosporales</taxon>
        <taxon>Peronosporaceae</taxon>
        <taxon>Phytophthora</taxon>
    </lineage>
</organism>
<evidence type="ECO:0000313" key="2">
    <source>
        <dbReference type="Proteomes" id="UP000198211"/>
    </source>
</evidence>